<dbReference type="Gene3D" id="3.40.30.10">
    <property type="entry name" value="Glutaredoxin"/>
    <property type="match status" value="1"/>
</dbReference>
<keyword evidence="1 6" id="KW-0575">Peroxidase</keyword>
<evidence type="ECO:0000313" key="8">
    <source>
        <dbReference type="EMBL" id="KMT63644.1"/>
    </source>
</evidence>
<comment type="function">
    <text evidence="6">Thiol-specific peroxidase that catalyzes the reduction of hydrogen peroxide and organic hydroperoxides to water and alcohols, respectively. Plays a role in cell protection against oxidative stress by detoxifying peroxides.</text>
</comment>
<dbReference type="STRING" id="1513271.XM47_18630"/>
<comment type="miscellaneous">
    <text evidence="6">The active site is a conserved redox-active cysteine residue, the peroxidatic cysteine (C(P)), which makes the nucleophilic attack on the peroxide substrate. The peroxide oxidizes the C(P)-SH to cysteine sulfenic acid (C(P)-SOH), which then reacts with another cysteine residue, the resolving cysteine (C(R)), to form a disulfide bridge. The disulfide is subsequently reduced by an appropriate electron donor to complete the catalytic cycle. In this atypical 2-Cys peroxiredoxin, C(R) is present in the same subunit to form an intramolecular disulfide. The disulfide is subsequently reduced by thioredoxin.</text>
</comment>
<evidence type="ECO:0000259" key="7">
    <source>
        <dbReference type="PROSITE" id="PS51352"/>
    </source>
</evidence>
<keyword evidence="9" id="KW-1185">Reference proteome</keyword>
<dbReference type="InterPro" id="IPR002065">
    <property type="entry name" value="TPX"/>
</dbReference>
<dbReference type="EC" id="1.11.1.24" evidence="6"/>
<evidence type="ECO:0000256" key="1">
    <source>
        <dbReference type="ARBA" id="ARBA00022559"/>
    </source>
</evidence>
<dbReference type="EMBL" id="LAZL01000055">
    <property type="protein sequence ID" value="KMT63644.1"/>
    <property type="molecule type" value="Genomic_DNA"/>
</dbReference>
<dbReference type="PROSITE" id="PS51352">
    <property type="entry name" value="THIOREDOXIN_2"/>
    <property type="match status" value="1"/>
</dbReference>
<evidence type="ECO:0000313" key="9">
    <source>
        <dbReference type="Proteomes" id="UP000037600"/>
    </source>
</evidence>
<dbReference type="PANTHER" id="PTHR43110">
    <property type="entry name" value="THIOL PEROXIDASE"/>
    <property type="match status" value="1"/>
</dbReference>
<dbReference type="AlphaFoldDB" id="A0A0J8GR31"/>
<dbReference type="HAMAP" id="MF_00269">
    <property type="entry name" value="Tpx"/>
    <property type="match status" value="1"/>
</dbReference>
<dbReference type="RefSeq" id="WP_048695983.1">
    <property type="nucleotide sequence ID" value="NZ_KQ130523.1"/>
</dbReference>
<dbReference type="InterPro" id="IPR013740">
    <property type="entry name" value="Redoxin"/>
</dbReference>
<name>A0A0J8GR31_9ALTE</name>
<keyword evidence="3 6" id="KW-0560">Oxidoreductase</keyword>
<comment type="catalytic activity">
    <reaction evidence="6">
        <text>a hydroperoxide + [thioredoxin]-dithiol = an alcohol + [thioredoxin]-disulfide + H2O</text>
        <dbReference type="Rhea" id="RHEA:62620"/>
        <dbReference type="Rhea" id="RHEA-COMP:10698"/>
        <dbReference type="Rhea" id="RHEA-COMP:10700"/>
        <dbReference type="ChEBI" id="CHEBI:15377"/>
        <dbReference type="ChEBI" id="CHEBI:29950"/>
        <dbReference type="ChEBI" id="CHEBI:30879"/>
        <dbReference type="ChEBI" id="CHEBI:35924"/>
        <dbReference type="ChEBI" id="CHEBI:50058"/>
        <dbReference type="EC" id="1.11.1.24"/>
    </reaction>
</comment>
<feature type="disulfide bond" description="Redox-active" evidence="6">
    <location>
        <begin position="60"/>
        <end position="94"/>
    </location>
</feature>
<gene>
    <name evidence="6 8" type="primary">tpx</name>
    <name evidence="8" type="ORF">XM47_18630</name>
</gene>
<protein>
    <recommendedName>
        <fullName evidence="6">Thiol peroxidase</fullName>
        <shortName evidence="6">Tpx</shortName>
        <ecNumber evidence="6">1.11.1.24</ecNumber>
    </recommendedName>
    <alternativeName>
        <fullName evidence="6">Peroxiredoxin tpx</fullName>
        <shortName evidence="6">Prx</shortName>
    </alternativeName>
    <alternativeName>
        <fullName evidence="6">Thioredoxin peroxidase</fullName>
    </alternativeName>
    <alternativeName>
        <fullName evidence="6">Thioredoxin-dependent peroxiredoxin</fullName>
    </alternativeName>
</protein>
<dbReference type="InterPro" id="IPR036249">
    <property type="entry name" value="Thioredoxin-like_sf"/>
</dbReference>
<dbReference type="InterPro" id="IPR050455">
    <property type="entry name" value="Tpx_Peroxidase_subfamily"/>
</dbReference>
<feature type="domain" description="Thioredoxin" evidence="7">
    <location>
        <begin position="18"/>
        <end position="165"/>
    </location>
</feature>
<evidence type="ECO:0000256" key="6">
    <source>
        <dbReference type="HAMAP-Rule" id="MF_00269"/>
    </source>
</evidence>
<comment type="caution">
    <text evidence="8">The sequence shown here is derived from an EMBL/GenBank/DDBJ whole genome shotgun (WGS) entry which is preliminary data.</text>
</comment>
<dbReference type="PATRIC" id="fig|1513271.3.peg.3823"/>
<dbReference type="InterPro" id="IPR018219">
    <property type="entry name" value="Tpx_CS"/>
</dbReference>
<evidence type="ECO:0000256" key="4">
    <source>
        <dbReference type="ARBA" id="ARBA00023157"/>
    </source>
</evidence>
<comment type="similarity">
    <text evidence="6">Belongs to the peroxiredoxin family. Tpx subfamily.</text>
</comment>
<dbReference type="PROSITE" id="PS01265">
    <property type="entry name" value="TPX"/>
    <property type="match status" value="1"/>
</dbReference>
<dbReference type="InterPro" id="IPR013766">
    <property type="entry name" value="Thioredoxin_domain"/>
</dbReference>
<evidence type="ECO:0000256" key="3">
    <source>
        <dbReference type="ARBA" id="ARBA00023002"/>
    </source>
</evidence>
<keyword evidence="5 6" id="KW-0676">Redox-active center</keyword>
<dbReference type="CDD" id="cd03014">
    <property type="entry name" value="PRX_Atyp2cys"/>
    <property type="match status" value="1"/>
</dbReference>
<dbReference type="NCBIfam" id="NF001808">
    <property type="entry name" value="PRK00522.1"/>
    <property type="match status" value="1"/>
</dbReference>
<sequence>MAKTALKGNPVDTNADLPSVGTKAPEFTLVKTDLSEANLAEFSGKRLVLNIFPSIDTPTCAQSVRTFNSQASAMENTVVACVSQDLPFAQARFCGAEGLDNVVSLSGFRSTFAKDYGVEIINGPLVGLTARAVIVLDTEGQVTHVELVGEIANEPDYAAALAALK</sequence>
<dbReference type="SUPFAM" id="SSF52833">
    <property type="entry name" value="Thioredoxin-like"/>
    <property type="match status" value="1"/>
</dbReference>
<dbReference type="PANTHER" id="PTHR43110:SF1">
    <property type="entry name" value="THIOL PEROXIDASE"/>
    <property type="match status" value="1"/>
</dbReference>
<keyword evidence="4 6" id="KW-1015">Disulfide bond</keyword>
<reference evidence="8 9" key="1">
    <citation type="submission" date="2015-04" db="EMBL/GenBank/DDBJ databases">
        <title>Draft Genome Sequence of the Novel Agar-Digesting Marine Bacterium Q1.</title>
        <authorList>
            <person name="Li Y."/>
            <person name="Li D."/>
            <person name="Chen G."/>
            <person name="Du Z."/>
        </authorList>
    </citation>
    <scope>NUCLEOTIDE SEQUENCE [LARGE SCALE GENOMIC DNA]</scope>
    <source>
        <strain evidence="8 9">Q1</strain>
    </source>
</reference>
<evidence type="ECO:0000256" key="2">
    <source>
        <dbReference type="ARBA" id="ARBA00022862"/>
    </source>
</evidence>
<evidence type="ECO:0000256" key="5">
    <source>
        <dbReference type="ARBA" id="ARBA00023284"/>
    </source>
</evidence>
<keyword evidence="2 6" id="KW-0049">Antioxidant</keyword>
<feature type="active site" description="Cysteine sulfenic acid (-SOH) intermediate" evidence="6">
    <location>
        <position position="60"/>
    </location>
</feature>
<dbReference type="Pfam" id="PF08534">
    <property type="entry name" value="Redoxin"/>
    <property type="match status" value="1"/>
</dbReference>
<comment type="subunit">
    <text evidence="6">Homodimer.</text>
</comment>
<dbReference type="OrthoDB" id="9781543at2"/>
<organism evidence="8 9">
    <name type="scientific">Catenovulum maritimum</name>
    <dbReference type="NCBI Taxonomy" id="1513271"/>
    <lineage>
        <taxon>Bacteria</taxon>
        <taxon>Pseudomonadati</taxon>
        <taxon>Pseudomonadota</taxon>
        <taxon>Gammaproteobacteria</taxon>
        <taxon>Alteromonadales</taxon>
        <taxon>Alteromonadaceae</taxon>
        <taxon>Catenovulum</taxon>
    </lineage>
</organism>
<accession>A0A0J8GR31</accession>
<dbReference type="GO" id="GO:0008379">
    <property type="term" value="F:thioredoxin peroxidase activity"/>
    <property type="evidence" value="ECO:0007669"/>
    <property type="project" value="UniProtKB-UniRule"/>
</dbReference>
<proteinExistence type="inferred from homology"/>
<dbReference type="Proteomes" id="UP000037600">
    <property type="component" value="Unassembled WGS sequence"/>
</dbReference>